<comment type="caution">
    <text evidence="4">The sequence shown here is derived from an EMBL/GenBank/DDBJ whole genome shotgun (WGS) entry which is preliminary data.</text>
</comment>
<feature type="domain" description="Nudix hydrolase" evidence="3">
    <location>
        <begin position="29"/>
        <end position="161"/>
    </location>
</feature>
<reference evidence="4 5" key="1">
    <citation type="submission" date="2017-09" db="EMBL/GenBank/DDBJ databases">
        <title>Depth-based differentiation of microbial function through sediment-hosted aquifers and enrichment of novel symbionts in the deep terrestrial subsurface.</title>
        <authorList>
            <person name="Probst A.J."/>
            <person name="Ladd B."/>
            <person name="Jarett J.K."/>
            <person name="Geller-Mcgrath D.E."/>
            <person name="Sieber C.M."/>
            <person name="Emerson J.B."/>
            <person name="Anantharaman K."/>
            <person name="Thomas B.C."/>
            <person name="Malmstrom R."/>
            <person name="Stieglmeier M."/>
            <person name="Klingl A."/>
            <person name="Woyke T."/>
            <person name="Ryan C.M."/>
            <person name="Banfield J.F."/>
        </authorList>
    </citation>
    <scope>NUCLEOTIDE SEQUENCE [LARGE SCALE GENOMIC DNA]</scope>
    <source>
        <strain evidence="4">CG10_big_fil_rev_8_21_14_0_10_36_16</strain>
    </source>
</reference>
<evidence type="ECO:0000256" key="1">
    <source>
        <dbReference type="ARBA" id="ARBA00001946"/>
    </source>
</evidence>
<protein>
    <recommendedName>
        <fullName evidence="3">Nudix hydrolase domain-containing protein</fullName>
    </recommendedName>
</protein>
<evidence type="ECO:0000313" key="5">
    <source>
        <dbReference type="Proteomes" id="UP000228496"/>
    </source>
</evidence>
<name>A0A2J0Q733_9BACT</name>
<dbReference type="Proteomes" id="UP000228496">
    <property type="component" value="Unassembled WGS sequence"/>
</dbReference>
<dbReference type="GO" id="GO:0016787">
    <property type="term" value="F:hydrolase activity"/>
    <property type="evidence" value="ECO:0007669"/>
    <property type="project" value="UniProtKB-KW"/>
</dbReference>
<dbReference type="InterPro" id="IPR015797">
    <property type="entry name" value="NUDIX_hydrolase-like_dom_sf"/>
</dbReference>
<dbReference type="PANTHER" id="PTHR43046:SF14">
    <property type="entry name" value="MUTT_NUDIX FAMILY PROTEIN"/>
    <property type="match status" value="1"/>
</dbReference>
<dbReference type="Gene3D" id="3.90.79.10">
    <property type="entry name" value="Nucleoside Triphosphate Pyrophosphohydrolase"/>
    <property type="match status" value="1"/>
</dbReference>
<dbReference type="PANTHER" id="PTHR43046">
    <property type="entry name" value="GDP-MANNOSE MANNOSYL HYDROLASE"/>
    <property type="match status" value="1"/>
</dbReference>
<evidence type="ECO:0000259" key="3">
    <source>
        <dbReference type="PROSITE" id="PS51462"/>
    </source>
</evidence>
<gene>
    <name evidence="4" type="ORF">COV29_03510</name>
</gene>
<evidence type="ECO:0000313" key="4">
    <source>
        <dbReference type="EMBL" id="PJE50770.1"/>
    </source>
</evidence>
<comment type="cofactor">
    <cofactor evidence="1">
        <name>Mg(2+)</name>
        <dbReference type="ChEBI" id="CHEBI:18420"/>
    </cofactor>
</comment>
<sequence length="166" mass="18786">MKGLVIQMLQFFVDFMPEWPKWRLWWLVRHKHLVGVFIAVIKDGQILLVKKKAGVVTGNSLPGGGLDYGNTVGEQVARELEEETGLIAETFRLIEVSKNVAHRDLHLLFLVEDFGGDPNLKDNLEIGEAFFVPIEDVGKYLKGDFLNMAQKAIKFYKALKNLSMLA</sequence>
<dbReference type="SUPFAM" id="SSF55811">
    <property type="entry name" value="Nudix"/>
    <property type="match status" value="1"/>
</dbReference>
<dbReference type="PROSITE" id="PS51462">
    <property type="entry name" value="NUDIX"/>
    <property type="match status" value="1"/>
</dbReference>
<dbReference type="InterPro" id="IPR000086">
    <property type="entry name" value="NUDIX_hydrolase_dom"/>
</dbReference>
<proteinExistence type="predicted"/>
<accession>A0A2J0Q733</accession>
<dbReference type="Pfam" id="PF00293">
    <property type="entry name" value="NUDIX"/>
    <property type="match status" value="1"/>
</dbReference>
<keyword evidence="2" id="KW-0378">Hydrolase</keyword>
<dbReference type="AlphaFoldDB" id="A0A2J0Q733"/>
<organism evidence="4 5">
    <name type="scientific">Candidatus Yanofskybacteria bacterium CG10_big_fil_rev_8_21_14_0_10_36_16</name>
    <dbReference type="NCBI Taxonomy" id="1975096"/>
    <lineage>
        <taxon>Bacteria</taxon>
        <taxon>Candidatus Yanofskyibacteriota</taxon>
    </lineage>
</organism>
<dbReference type="EMBL" id="PCXQ01000005">
    <property type="protein sequence ID" value="PJE50770.1"/>
    <property type="molecule type" value="Genomic_DNA"/>
</dbReference>
<evidence type="ECO:0000256" key="2">
    <source>
        <dbReference type="ARBA" id="ARBA00022801"/>
    </source>
</evidence>